<dbReference type="InterPro" id="IPR001254">
    <property type="entry name" value="Trypsin_dom"/>
</dbReference>
<dbReference type="AlphaFoldDB" id="A0A1I4YKR3"/>
<dbReference type="Proteomes" id="UP000199614">
    <property type="component" value="Unassembled WGS sequence"/>
</dbReference>
<keyword evidence="1" id="KW-1015">Disulfide bond</keyword>
<dbReference type="PANTHER" id="PTHR24276">
    <property type="entry name" value="POLYSERASE-RELATED"/>
    <property type="match status" value="1"/>
</dbReference>
<evidence type="ECO:0000259" key="2">
    <source>
        <dbReference type="PROSITE" id="PS50240"/>
    </source>
</evidence>
<gene>
    <name evidence="3" type="ORF">SAMN05216207_1013135</name>
</gene>
<name>A0A1I4YKR3_PSUAM</name>
<dbReference type="SUPFAM" id="SSF50494">
    <property type="entry name" value="Trypsin-like serine proteases"/>
    <property type="match status" value="1"/>
</dbReference>
<organism evidence="3 4">
    <name type="scientific">Pseudonocardia ammonioxydans</name>
    <dbReference type="NCBI Taxonomy" id="260086"/>
    <lineage>
        <taxon>Bacteria</taxon>
        <taxon>Bacillati</taxon>
        <taxon>Actinomycetota</taxon>
        <taxon>Actinomycetes</taxon>
        <taxon>Pseudonocardiales</taxon>
        <taxon>Pseudonocardiaceae</taxon>
        <taxon>Pseudonocardia</taxon>
    </lineage>
</organism>
<dbReference type="Pfam" id="PF00089">
    <property type="entry name" value="Trypsin"/>
    <property type="match status" value="1"/>
</dbReference>
<evidence type="ECO:0000313" key="4">
    <source>
        <dbReference type="Proteomes" id="UP000199614"/>
    </source>
</evidence>
<sequence length="280" mass="29134">MLVVGYVVWAFLPAPPQSPVAGHGPVTTSDEPWVVAIDGGGAPPPGGPPEKTCVGTLVAPRAVVTAAHCIGREPAEISVVIGRTDLRSGDGRSIAAVDTWIAPGWPGDAQGLLGGLFGPVHSPPDVGVLLLETAVPGPSLPMATLDRAWPAPASKGRVTGWRVSPHDEPVLWQTPTITLDDARCTAAAADAFSRMPPVVWHGYRYDTDAYLCAGEGPSAFVVRPTDSGAPLVVDGHLVGVANWRPGADRDAPQFYGRVGVHAEHITRLVESAGTHGTFTR</sequence>
<dbReference type="PROSITE" id="PS50240">
    <property type="entry name" value="TRYPSIN_DOM"/>
    <property type="match status" value="1"/>
</dbReference>
<dbReference type="PROSITE" id="PS00134">
    <property type="entry name" value="TRYPSIN_HIS"/>
    <property type="match status" value="1"/>
</dbReference>
<dbReference type="InterPro" id="IPR043504">
    <property type="entry name" value="Peptidase_S1_PA_chymotrypsin"/>
</dbReference>
<dbReference type="SMART" id="SM00020">
    <property type="entry name" value="Tryp_SPc"/>
    <property type="match status" value="1"/>
</dbReference>
<dbReference type="InterPro" id="IPR018114">
    <property type="entry name" value="TRYPSIN_HIS"/>
</dbReference>
<dbReference type="Gene3D" id="2.40.10.10">
    <property type="entry name" value="Trypsin-like serine proteases"/>
    <property type="match status" value="1"/>
</dbReference>
<dbReference type="PANTHER" id="PTHR24276:SF98">
    <property type="entry name" value="FI18310P1-RELATED"/>
    <property type="match status" value="1"/>
</dbReference>
<dbReference type="GO" id="GO:0004252">
    <property type="term" value="F:serine-type endopeptidase activity"/>
    <property type="evidence" value="ECO:0007669"/>
    <property type="project" value="InterPro"/>
</dbReference>
<dbReference type="InterPro" id="IPR050430">
    <property type="entry name" value="Peptidase_S1"/>
</dbReference>
<proteinExistence type="predicted"/>
<evidence type="ECO:0000256" key="1">
    <source>
        <dbReference type="ARBA" id="ARBA00023157"/>
    </source>
</evidence>
<keyword evidence="4" id="KW-1185">Reference proteome</keyword>
<dbReference type="STRING" id="260086.SAMN05216207_1013135"/>
<accession>A0A1I4YKR3</accession>
<dbReference type="InterPro" id="IPR009003">
    <property type="entry name" value="Peptidase_S1_PA"/>
</dbReference>
<reference evidence="3 4" key="1">
    <citation type="submission" date="2016-10" db="EMBL/GenBank/DDBJ databases">
        <authorList>
            <person name="de Groot N.N."/>
        </authorList>
    </citation>
    <scope>NUCLEOTIDE SEQUENCE [LARGE SCALE GENOMIC DNA]</scope>
    <source>
        <strain evidence="3 4">CGMCC 4.1877</strain>
    </source>
</reference>
<evidence type="ECO:0000313" key="3">
    <source>
        <dbReference type="EMBL" id="SFN38658.1"/>
    </source>
</evidence>
<protein>
    <submittedName>
        <fullName evidence="3">Trypsin</fullName>
    </submittedName>
</protein>
<feature type="domain" description="Peptidase S1" evidence="2">
    <location>
        <begin position="19"/>
        <end position="270"/>
    </location>
</feature>
<dbReference type="GO" id="GO:0006508">
    <property type="term" value="P:proteolysis"/>
    <property type="evidence" value="ECO:0007669"/>
    <property type="project" value="InterPro"/>
</dbReference>
<dbReference type="EMBL" id="FOUY01000013">
    <property type="protein sequence ID" value="SFN38658.1"/>
    <property type="molecule type" value="Genomic_DNA"/>
</dbReference>